<evidence type="ECO:0000313" key="4">
    <source>
        <dbReference type="EMBL" id="VFK12540.1"/>
    </source>
</evidence>
<dbReference type="AlphaFoldDB" id="A0A450T1I0"/>
<accession>A0A450T1I0</accession>
<dbReference type="EMBL" id="CAADFA010000270">
    <property type="protein sequence ID" value="VFJ60290.1"/>
    <property type="molecule type" value="Genomic_DNA"/>
</dbReference>
<keyword evidence="1" id="KW-0472">Membrane</keyword>
<evidence type="ECO:0008006" key="5">
    <source>
        <dbReference type="Google" id="ProtNLM"/>
    </source>
</evidence>
<keyword evidence="1" id="KW-1133">Transmembrane helix</keyword>
<dbReference type="Gene3D" id="3.30.310.70">
    <property type="entry name" value="TT1751-like domain"/>
    <property type="match status" value="1"/>
</dbReference>
<name>A0A450T1I0_9GAMM</name>
<evidence type="ECO:0000313" key="2">
    <source>
        <dbReference type="EMBL" id="VFJ59221.1"/>
    </source>
</evidence>
<dbReference type="InterPro" id="IPR035923">
    <property type="entry name" value="TT1751-like_sf"/>
</dbReference>
<feature type="transmembrane region" description="Helical" evidence="1">
    <location>
        <begin position="16"/>
        <end position="38"/>
    </location>
</feature>
<dbReference type="EMBL" id="CAADFL010000247">
    <property type="protein sequence ID" value="VFK12540.1"/>
    <property type="molecule type" value="Genomic_DNA"/>
</dbReference>
<evidence type="ECO:0000256" key="1">
    <source>
        <dbReference type="SAM" id="Phobius"/>
    </source>
</evidence>
<gene>
    <name evidence="2" type="ORF">BECKFM1743A_GA0114220_102327</name>
    <name evidence="4" type="ORF">BECKFM1743B_GA0114221_102478</name>
    <name evidence="3" type="ORF">BECKFM1743C_GA0114222_102701</name>
</gene>
<proteinExistence type="predicted"/>
<protein>
    <recommendedName>
        <fullName evidence="5">DUF302 domain-containing protein</fullName>
    </recommendedName>
</protein>
<reference evidence="3" key="1">
    <citation type="submission" date="2019-02" db="EMBL/GenBank/DDBJ databases">
        <authorList>
            <person name="Gruber-Vodicka R. H."/>
            <person name="Seah K. B. B."/>
        </authorList>
    </citation>
    <scope>NUCLEOTIDE SEQUENCE</scope>
    <source>
        <strain evidence="2">BECK_BZ163</strain>
        <strain evidence="4">BECK_BZ164</strain>
        <strain evidence="3">BECK_BZ165</strain>
    </source>
</reference>
<keyword evidence="1" id="KW-0812">Transmembrane</keyword>
<organism evidence="3">
    <name type="scientific">Candidatus Kentrum sp. FM</name>
    <dbReference type="NCBI Taxonomy" id="2126340"/>
    <lineage>
        <taxon>Bacteria</taxon>
        <taxon>Pseudomonadati</taxon>
        <taxon>Pseudomonadota</taxon>
        <taxon>Gammaproteobacteria</taxon>
        <taxon>Candidatus Kentrum</taxon>
    </lineage>
</organism>
<evidence type="ECO:0000313" key="3">
    <source>
        <dbReference type="EMBL" id="VFJ60290.1"/>
    </source>
</evidence>
<sequence length="206" mass="22951">MGRKSNFEAYVRRLKLVLALIGGLTLIGTVVLYIQGWIAMREFGPNVTQVMGNFVDKALKTDFAAAGIIRIPIDQGITIQDAARAMEKRAAFHGMKSIDRLVLHGETPPATKETHPYPEILSFHAPKIFPLIIEYRLDLAVYIPYRIVVYQDKDGRKWLATVNPELLIHGVRGLEPVLRSQMMAVKEQLLDIMAAGASGNKTKNKG</sequence>
<dbReference type="EMBL" id="CAADEZ010000232">
    <property type="protein sequence ID" value="VFJ59221.1"/>
    <property type="molecule type" value="Genomic_DNA"/>
</dbReference>
<dbReference type="SUPFAM" id="SSF103247">
    <property type="entry name" value="TT1751-like"/>
    <property type="match status" value="1"/>
</dbReference>